<keyword evidence="3" id="KW-1185">Reference proteome</keyword>
<dbReference type="Proteomes" id="UP000054018">
    <property type="component" value="Unassembled WGS sequence"/>
</dbReference>
<evidence type="ECO:0000256" key="1">
    <source>
        <dbReference type="SAM" id="MobiDB-lite"/>
    </source>
</evidence>
<dbReference type="AlphaFoldDB" id="A0A0C9Y5Q8"/>
<reference evidence="2 3" key="1">
    <citation type="submission" date="2014-04" db="EMBL/GenBank/DDBJ databases">
        <authorList>
            <consortium name="DOE Joint Genome Institute"/>
            <person name="Kuo A."/>
            <person name="Kohler A."/>
            <person name="Costa M.D."/>
            <person name="Nagy L.G."/>
            <person name="Floudas D."/>
            <person name="Copeland A."/>
            <person name="Barry K.W."/>
            <person name="Cichocki N."/>
            <person name="Veneault-Fourrey C."/>
            <person name="LaButti K."/>
            <person name="Lindquist E.A."/>
            <person name="Lipzen A."/>
            <person name="Lundell T."/>
            <person name="Morin E."/>
            <person name="Murat C."/>
            <person name="Sun H."/>
            <person name="Tunlid A."/>
            <person name="Henrissat B."/>
            <person name="Grigoriev I.V."/>
            <person name="Hibbett D.S."/>
            <person name="Martin F."/>
            <person name="Nordberg H.P."/>
            <person name="Cantor M.N."/>
            <person name="Hua S.X."/>
        </authorList>
    </citation>
    <scope>NUCLEOTIDE SEQUENCE [LARGE SCALE GENOMIC DNA]</scope>
    <source>
        <strain evidence="2 3">441</strain>
    </source>
</reference>
<dbReference type="HOGENOM" id="CLU_2574802_0_0_1"/>
<sequence>MTEDEDAIDVEAVISEHATKDKREREARKSLKFRLPPPPFGTPLFHPTIPSSWGWKRRMCTASEGKWDITFLFLANLYTTD</sequence>
<feature type="region of interest" description="Disordered" evidence="1">
    <location>
        <begin position="1"/>
        <end position="30"/>
    </location>
</feature>
<feature type="compositionally biased region" description="Basic and acidic residues" evidence="1">
    <location>
        <begin position="17"/>
        <end position="29"/>
    </location>
</feature>
<dbReference type="EMBL" id="KN833773">
    <property type="protein sequence ID" value="KIK20035.1"/>
    <property type="molecule type" value="Genomic_DNA"/>
</dbReference>
<name>A0A0C9Y5Q8_9AGAM</name>
<accession>A0A0C9Y5Q8</accession>
<reference evidence="3" key="2">
    <citation type="submission" date="2015-01" db="EMBL/GenBank/DDBJ databases">
        <title>Evolutionary Origins and Diversification of the Mycorrhizal Mutualists.</title>
        <authorList>
            <consortium name="DOE Joint Genome Institute"/>
            <consortium name="Mycorrhizal Genomics Consortium"/>
            <person name="Kohler A."/>
            <person name="Kuo A."/>
            <person name="Nagy L.G."/>
            <person name="Floudas D."/>
            <person name="Copeland A."/>
            <person name="Barry K.W."/>
            <person name="Cichocki N."/>
            <person name="Veneault-Fourrey C."/>
            <person name="LaButti K."/>
            <person name="Lindquist E.A."/>
            <person name="Lipzen A."/>
            <person name="Lundell T."/>
            <person name="Morin E."/>
            <person name="Murat C."/>
            <person name="Riley R."/>
            <person name="Ohm R."/>
            <person name="Sun H."/>
            <person name="Tunlid A."/>
            <person name="Henrissat B."/>
            <person name="Grigoriev I.V."/>
            <person name="Hibbett D.S."/>
            <person name="Martin F."/>
        </authorList>
    </citation>
    <scope>NUCLEOTIDE SEQUENCE [LARGE SCALE GENOMIC DNA]</scope>
    <source>
        <strain evidence="3">441</strain>
    </source>
</reference>
<evidence type="ECO:0000313" key="2">
    <source>
        <dbReference type="EMBL" id="KIK20035.1"/>
    </source>
</evidence>
<evidence type="ECO:0000313" key="3">
    <source>
        <dbReference type="Proteomes" id="UP000054018"/>
    </source>
</evidence>
<protein>
    <submittedName>
        <fullName evidence="2">Uncharacterized protein</fullName>
    </submittedName>
</protein>
<proteinExistence type="predicted"/>
<organism evidence="2 3">
    <name type="scientific">Pisolithus microcarpus 441</name>
    <dbReference type="NCBI Taxonomy" id="765257"/>
    <lineage>
        <taxon>Eukaryota</taxon>
        <taxon>Fungi</taxon>
        <taxon>Dikarya</taxon>
        <taxon>Basidiomycota</taxon>
        <taxon>Agaricomycotina</taxon>
        <taxon>Agaricomycetes</taxon>
        <taxon>Agaricomycetidae</taxon>
        <taxon>Boletales</taxon>
        <taxon>Sclerodermatineae</taxon>
        <taxon>Pisolithaceae</taxon>
        <taxon>Pisolithus</taxon>
    </lineage>
</organism>
<gene>
    <name evidence="2" type="ORF">PISMIDRAFT_682672</name>
</gene>